<evidence type="ECO:0000256" key="3">
    <source>
        <dbReference type="ARBA" id="ARBA00023002"/>
    </source>
</evidence>
<dbReference type="CDD" id="cd04730">
    <property type="entry name" value="NPD_like"/>
    <property type="match status" value="1"/>
</dbReference>
<keyword evidence="3 4" id="KW-0560">Oxidoreductase</keyword>
<dbReference type="InterPro" id="IPR004136">
    <property type="entry name" value="NMO"/>
</dbReference>
<dbReference type="EMBL" id="FLLR01000012">
    <property type="protein sequence ID" value="SBO14094.1"/>
    <property type="molecule type" value="Genomic_DNA"/>
</dbReference>
<reference evidence="7" key="2">
    <citation type="submission" date="2016-03" db="EMBL/GenBank/DDBJ databases">
        <authorList>
            <person name="Loux Valentin"/>
        </authorList>
    </citation>
    <scope>NUCLEOTIDE SEQUENCE [LARGE SCALE GENOMIC DNA]</scope>
    <source>
        <strain evidence="7">C1</strain>
    </source>
</reference>
<dbReference type="EC" id="1.13.12.16" evidence="5"/>
<sequence length="338" mass="36051">MLAHLWKRGVDFLGSRFAIMGGAMSWVSEPYLVSAISNAGGFGVLACGAMSTSDLKTAIEKTFELTSLPFGVNLIVMHPDLDSLIDTCLQAGVSHIVLAGGIPSGKVISTIKNSNARSMCFAPSLSVARRLVRMGVDALIIEGMEAGGHIGPVSTSVLAQEILPFFRKSPQLCDVPVFIAGGIGTGDMIGSYLKMGACGCQIGTLFVCASESRAHKNFKEAFIKSSSRDAVPTVQLSTEFPVLPVRAITNSASMRFVDLQREVIEMYNSGEISKEEGQLRIEKFWAGSLRKAVVDGDVEDGSLMAGQSVGLINEIRSVEQIISDLVVEAESYLSECQS</sequence>
<evidence type="ECO:0000256" key="2">
    <source>
        <dbReference type="ARBA" id="ARBA00022643"/>
    </source>
</evidence>
<dbReference type="EC" id="1.3.1.9" evidence="4"/>
<dbReference type="InterPro" id="IPR013785">
    <property type="entry name" value="Aldolase_TIM"/>
</dbReference>
<dbReference type="Gene3D" id="3.20.20.70">
    <property type="entry name" value="Aldolase class I"/>
    <property type="match status" value="1"/>
</dbReference>
<dbReference type="Pfam" id="PF03060">
    <property type="entry name" value="NMO"/>
    <property type="match status" value="2"/>
</dbReference>
<evidence type="ECO:0000256" key="1">
    <source>
        <dbReference type="ARBA" id="ARBA00022630"/>
    </source>
</evidence>
<dbReference type="AlphaFoldDB" id="A0A098EFZ6"/>
<keyword evidence="5" id="KW-0503">Monooxygenase</keyword>
<dbReference type="PANTHER" id="PTHR32332:SF20">
    <property type="entry name" value="2-NITROPROPANE DIOXYGENASE-LIKE PROTEIN"/>
    <property type="match status" value="1"/>
</dbReference>
<dbReference type="PANTHER" id="PTHR32332">
    <property type="entry name" value="2-NITROPROPANE DIOXYGENASE"/>
    <property type="match status" value="1"/>
</dbReference>
<dbReference type="GO" id="GO:0018580">
    <property type="term" value="F:nitronate monooxygenase activity"/>
    <property type="evidence" value="ECO:0007669"/>
    <property type="project" value="UniProtKB-EC"/>
</dbReference>
<dbReference type="Proteomes" id="UP000055047">
    <property type="component" value="Unassembled WGS sequence"/>
</dbReference>
<dbReference type="EMBL" id="CCXQ01000065">
    <property type="protein sequence ID" value="CEG20705.1"/>
    <property type="molecule type" value="Genomic_DNA"/>
</dbReference>
<dbReference type="FunFam" id="3.20.20.70:FF:000358">
    <property type="entry name" value="Enoyl-(Acyl-carrier-protein) reductase II"/>
    <property type="match status" value="1"/>
</dbReference>
<name>A0A098EFZ6_ANAPH</name>
<proteinExistence type="predicted"/>
<evidence type="ECO:0000313" key="4">
    <source>
        <dbReference type="EMBL" id="CEG20705.1"/>
    </source>
</evidence>
<gene>
    <name evidence="4" type="primary">fabK</name>
    <name evidence="5" type="ORF">ANAPC1_00438</name>
    <name evidence="4" type="ORF">ANAPHAGO_00373</name>
</gene>
<dbReference type="GO" id="GO:0004318">
    <property type="term" value="F:enoyl-[acyl-carrier-protein] reductase (NADH) activity"/>
    <property type="evidence" value="ECO:0007669"/>
    <property type="project" value="UniProtKB-EC"/>
</dbReference>
<dbReference type="RefSeq" id="WP_060757742.1">
    <property type="nucleotide sequence ID" value="NZ_CCXQ01000065.1"/>
</dbReference>
<dbReference type="SUPFAM" id="SSF51412">
    <property type="entry name" value="Inosine monophosphate dehydrogenase (IMPDH)"/>
    <property type="match status" value="1"/>
</dbReference>
<protein>
    <submittedName>
        <fullName evidence="4">Enoyl-(Acyl-carrier-protein) reductase II</fullName>
        <ecNumber evidence="4">1.3.1.9</ecNumber>
    </submittedName>
    <submittedName>
        <fullName evidence="5">Nitronate monooxygenase</fullName>
        <ecNumber evidence="5">1.13.12.16</ecNumber>
    </submittedName>
</protein>
<dbReference type="Proteomes" id="UP000078419">
    <property type="component" value="Unassembled WGS sequence"/>
</dbReference>
<evidence type="ECO:0000313" key="7">
    <source>
        <dbReference type="Proteomes" id="UP000078419"/>
    </source>
</evidence>
<keyword evidence="1" id="KW-0285">Flavoprotein</keyword>
<evidence type="ECO:0000313" key="5">
    <source>
        <dbReference type="EMBL" id="SBO14094.1"/>
    </source>
</evidence>
<accession>A0A098EFZ6</accession>
<evidence type="ECO:0000313" key="6">
    <source>
        <dbReference type="Proteomes" id="UP000055047"/>
    </source>
</evidence>
<reference evidence="5" key="3">
    <citation type="submission" date="2016-03" db="EMBL/GenBank/DDBJ databases">
        <authorList>
            <person name="Loux V."/>
        </authorList>
    </citation>
    <scope>NUCLEOTIDE SEQUENCE</scope>
    <source>
        <strain evidence="5">C1</strain>
    </source>
</reference>
<keyword evidence="2" id="KW-0288">FMN</keyword>
<reference evidence="4 6" key="1">
    <citation type="submission" date="2014-09" db="EMBL/GenBank/DDBJ databases">
        <authorList>
            <person name="Loux Valentin"/>
            <person name="Dugat Thibaut"/>
        </authorList>
    </citation>
    <scope>NUCLEOTIDE SEQUENCE [LARGE SCALE GENOMIC DNA]</scope>
    <source>
        <strain evidence="4 6">BOV-10_179</strain>
    </source>
</reference>
<organism evidence="4 6">
    <name type="scientific">Anaplasma phagocytophilum</name>
    <name type="common">Ehrlichia phagocytophila</name>
    <dbReference type="NCBI Taxonomy" id="948"/>
    <lineage>
        <taxon>Bacteria</taxon>
        <taxon>Pseudomonadati</taxon>
        <taxon>Pseudomonadota</taxon>
        <taxon>Alphaproteobacteria</taxon>
        <taxon>Rickettsiales</taxon>
        <taxon>Anaplasmataceae</taxon>
        <taxon>Anaplasma</taxon>
        <taxon>phagocytophilum group</taxon>
    </lineage>
</organism>